<evidence type="ECO:0000313" key="3">
    <source>
        <dbReference type="EMBL" id="MDQ6411840.1"/>
    </source>
</evidence>
<dbReference type="Proteomes" id="UP001209412">
    <property type="component" value="Unassembled WGS sequence"/>
</dbReference>
<comment type="caution">
    <text evidence="3">The sequence shown here is derived from an EMBL/GenBank/DDBJ whole genome shotgun (WGS) entry which is preliminary data.</text>
</comment>
<keyword evidence="1" id="KW-0472">Membrane</keyword>
<name>A0AAP5BK33_9BURK</name>
<sequence>MRALVNAGRGGFKVSPLDQRVTTVIGIFGGWALGALIAFQWGGYPADLCLGMASALSKRLHVGDIEEHGVLAFANVADISLAFRYVLMPMMFCVLGHDAEPAVVVVMAVTHQIFSE</sequence>
<feature type="transmembrane region" description="Helical" evidence="1">
    <location>
        <begin position="21"/>
        <end position="42"/>
    </location>
</feature>
<proteinExistence type="predicted"/>
<dbReference type="AlphaFoldDB" id="A0AAP5BK33"/>
<evidence type="ECO:0000313" key="2">
    <source>
        <dbReference type="EMBL" id="MCX4150022.1"/>
    </source>
</evidence>
<dbReference type="EMBL" id="JAPKHW010000036">
    <property type="protein sequence ID" value="MCX4150022.1"/>
    <property type="molecule type" value="Genomic_DNA"/>
</dbReference>
<evidence type="ECO:0000313" key="4">
    <source>
        <dbReference type="Proteomes" id="UP001209412"/>
    </source>
</evidence>
<keyword evidence="4" id="KW-1185">Reference proteome</keyword>
<accession>A0AAP5BK33</accession>
<dbReference type="EMBL" id="JAMXWF010000036">
    <property type="protein sequence ID" value="MDQ6411840.1"/>
    <property type="molecule type" value="Genomic_DNA"/>
</dbReference>
<gene>
    <name evidence="3" type="ORF">NIE36_32325</name>
    <name evidence="2" type="ORF">OSB80_32390</name>
</gene>
<keyword evidence="1" id="KW-0812">Transmembrane</keyword>
<reference evidence="3" key="1">
    <citation type="submission" date="2022-06" db="EMBL/GenBank/DDBJ databases">
        <title>PHB producers.</title>
        <authorList>
            <person name="Besaury L."/>
        </authorList>
    </citation>
    <scope>NUCLEOTIDE SEQUENCE</scope>
    <source>
        <strain evidence="3 4">SEWS6</strain>
    </source>
</reference>
<organism evidence="3 5">
    <name type="scientific">Paraburkholderia madseniana</name>
    <dbReference type="NCBI Taxonomy" id="2599607"/>
    <lineage>
        <taxon>Bacteria</taxon>
        <taxon>Pseudomonadati</taxon>
        <taxon>Pseudomonadota</taxon>
        <taxon>Betaproteobacteria</taxon>
        <taxon>Burkholderiales</taxon>
        <taxon>Burkholderiaceae</taxon>
        <taxon>Paraburkholderia</taxon>
    </lineage>
</organism>
<evidence type="ECO:0000256" key="1">
    <source>
        <dbReference type="SAM" id="Phobius"/>
    </source>
</evidence>
<evidence type="ECO:0000313" key="5">
    <source>
        <dbReference type="Proteomes" id="UP001242288"/>
    </source>
</evidence>
<dbReference type="RefSeq" id="WP_266240848.1">
    <property type="nucleotide sequence ID" value="NZ_JAMXWF010000036.1"/>
</dbReference>
<keyword evidence="1" id="KW-1133">Transmembrane helix</keyword>
<protein>
    <submittedName>
        <fullName evidence="3">Uncharacterized protein</fullName>
    </submittedName>
</protein>
<dbReference type="Proteomes" id="UP001242288">
    <property type="component" value="Unassembled WGS sequence"/>
</dbReference>